<dbReference type="PANTHER" id="PTHR33121">
    <property type="entry name" value="CYCLIC DI-GMP PHOSPHODIESTERASE PDEF"/>
    <property type="match status" value="1"/>
</dbReference>
<protein>
    <recommendedName>
        <fullName evidence="1">EAL domain-containing protein</fullName>
    </recommendedName>
</protein>
<dbReference type="EMBL" id="BORC01000004">
    <property type="protein sequence ID" value="GIN62685.1"/>
    <property type="molecule type" value="Genomic_DNA"/>
</dbReference>
<dbReference type="InterPro" id="IPR050706">
    <property type="entry name" value="Cyclic-di-GMP_PDE-like"/>
</dbReference>
<feature type="domain" description="EAL" evidence="1">
    <location>
        <begin position="1"/>
        <end position="239"/>
    </location>
</feature>
<dbReference type="Gene3D" id="3.20.20.450">
    <property type="entry name" value="EAL domain"/>
    <property type="match status" value="1"/>
</dbReference>
<dbReference type="SMART" id="SM00052">
    <property type="entry name" value="EAL"/>
    <property type="match status" value="1"/>
</dbReference>
<evidence type="ECO:0000259" key="1">
    <source>
        <dbReference type="PROSITE" id="PS50883"/>
    </source>
</evidence>
<dbReference type="PROSITE" id="PS50883">
    <property type="entry name" value="EAL"/>
    <property type="match status" value="1"/>
</dbReference>
<dbReference type="CDD" id="cd01948">
    <property type="entry name" value="EAL"/>
    <property type="match status" value="1"/>
</dbReference>
<evidence type="ECO:0000313" key="2">
    <source>
        <dbReference type="EMBL" id="GIN62685.1"/>
    </source>
</evidence>
<dbReference type="InterPro" id="IPR001633">
    <property type="entry name" value="EAL_dom"/>
</dbReference>
<accession>A0A919WIK0</accession>
<name>A0A919WIK0_9BACI</name>
<reference evidence="2" key="1">
    <citation type="submission" date="2021-03" db="EMBL/GenBank/DDBJ databases">
        <title>Antimicrobial resistance genes in bacteria isolated from Japanese honey, and their potential for conferring macrolide and lincosamide resistance in the American foulbrood pathogen Paenibacillus larvae.</title>
        <authorList>
            <person name="Okamoto M."/>
            <person name="Kumagai M."/>
            <person name="Kanamori H."/>
            <person name="Takamatsu D."/>
        </authorList>
    </citation>
    <scope>NUCLEOTIDE SEQUENCE</scope>
    <source>
        <strain evidence="2">J27TS8</strain>
    </source>
</reference>
<keyword evidence="3" id="KW-1185">Reference proteome</keyword>
<evidence type="ECO:0000313" key="3">
    <source>
        <dbReference type="Proteomes" id="UP000682111"/>
    </source>
</evidence>
<dbReference type="AlphaFoldDB" id="A0A919WIK0"/>
<dbReference type="PANTHER" id="PTHR33121:SF76">
    <property type="entry name" value="SIGNALING PROTEIN"/>
    <property type="match status" value="1"/>
</dbReference>
<dbReference type="SUPFAM" id="SSF141868">
    <property type="entry name" value="EAL domain-like"/>
    <property type="match status" value="1"/>
</dbReference>
<proteinExistence type="predicted"/>
<dbReference type="Pfam" id="PF00563">
    <property type="entry name" value="EAL"/>
    <property type="match status" value="1"/>
</dbReference>
<organism evidence="2 3">
    <name type="scientific">Robertmurraya siralis</name>
    <dbReference type="NCBI Taxonomy" id="77777"/>
    <lineage>
        <taxon>Bacteria</taxon>
        <taxon>Bacillati</taxon>
        <taxon>Bacillota</taxon>
        <taxon>Bacilli</taxon>
        <taxon>Bacillales</taxon>
        <taxon>Bacillaceae</taxon>
        <taxon>Robertmurraya</taxon>
    </lineage>
</organism>
<dbReference type="GO" id="GO:0071111">
    <property type="term" value="F:cyclic-guanylate-specific phosphodiesterase activity"/>
    <property type="evidence" value="ECO:0007669"/>
    <property type="project" value="InterPro"/>
</dbReference>
<sequence>MKNSNQLSLHNLKIKHYIQPIIDLSNNHIIGYEFLLRSENINNPELLFKKASQTNQLFELDMKSIFQAIETINSHFTYFENMLLFINVFPTTLMESNFLQGLLNIISKTVIKANSIVLEINESAKGMNIAKLKETVTIYKKHGFTIALDDVGKGDSTVMALLEVEPAIAKIDKYFSIDLATSVKKQEIIKLLLQFLKRDTTVILEGVETIEDLMMAKSLGVPYGQGYYLGKPHPLITSS</sequence>
<dbReference type="Proteomes" id="UP000682111">
    <property type="component" value="Unassembled WGS sequence"/>
</dbReference>
<comment type="caution">
    <text evidence="2">The sequence shown here is derived from an EMBL/GenBank/DDBJ whole genome shotgun (WGS) entry which is preliminary data.</text>
</comment>
<gene>
    <name evidence="2" type="ORF">J27TS8_26780</name>
</gene>
<dbReference type="InterPro" id="IPR035919">
    <property type="entry name" value="EAL_sf"/>
</dbReference>
<dbReference type="RefSeq" id="WP_212933902.1">
    <property type="nucleotide sequence ID" value="NZ_BORC01000004.1"/>
</dbReference>